<dbReference type="FunFam" id="3.40.190.80:FF:000002">
    <property type="entry name" value="Inositol-1-monophosphatase"/>
    <property type="match status" value="1"/>
</dbReference>
<dbReference type="GO" id="GO:0046854">
    <property type="term" value="P:phosphatidylinositol phosphate biosynthetic process"/>
    <property type="evidence" value="ECO:0007669"/>
    <property type="project" value="InterPro"/>
</dbReference>
<dbReference type="Gene3D" id="3.30.540.10">
    <property type="entry name" value="Fructose-1,6-Bisphosphatase, subunit A, domain 1"/>
    <property type="match status" value="1"/>
</dbReference>
<dbReference type="GO" id="GO:0007165">
    <property type="term" value="P:signal transduction"/>
    <property type="evidence" value="ECO:0007669"/>
    <property type="project" value="TreeGrafter"/>
</dbReference>
<dbReference type="Proteomes" id="UP001168990">
    <property type="component" value="Unassembled WGS sequence"/>
</dbReference>
<name>A0AA39KSE6_9HYME</name>
<keyword evidence="4 7" id="KW-0479">Metal-binding</keyword>
<dbReference type="GO" id="GO:0008934">
    <property type="term" value="F:inositol monophosphate 1-phosphatase activity"/>
    <property type="evidence" value="ECO:0007669"/>
    <property type="project" value="InterPro"/>
</dbReference>
<protein>
    <recommendedName>
        <fullName evidence="8">Inositol-1-monophosphatase</fullName>
        <ecNumber evidence="8">3.1.3.25</ecNumber>
    </recommendedName>
</protein>
<dbReference type="InterPro" id="IPR033942">
    <property type="entry name" value="IMPase"/>
</dbReference>
<organism evidence="9 10">
    <name type="scientific">Microctonus aethiopoides</name>
    <dbReference type="NCBI Taxonomy" id="144406"/>
    <lineage>
        <taxon>Eukaryota</taxon>
        <taxon>Metazoa</taxon>
        <taxon>Ecdysozoa</taxon>
        <taxon>Arthropoda</taxon>
        <taxon>Hexapoda</taxon>
        <taxon>Insecta</taxon>
        <taxon>Pterygota</taxon>
        <taxon>Neoptera</taxon>
        <taxon>Endopterygota</taxon>
        <taxon>Hymenoptera</taxon>
        <taxon>Apocrita</taxon>
        <taxon>Ichneumonoidea</taxon>
        <taxon>Braconidae</taxon>
        <taxon>Euphorinae</taxon>
        <taxon>Microctonus</taxon>
    </lineage>
</organism>
<comment type="pathway">
    <text evidence="2 8">Polyol metabolism; myo-inositol biosynthesis; myo-inositol from D-glucose 6-phosphate: step 2/2.</text>
</comment>
<dbReference type="PANTHER" id="PTHR20854:SF25">
    <property type="entry name" value="INOSITOL-1-MONOPHOSPHATASE"/>
    <property type="match status" value="1"/>
</dbReference>
<evidence type="ECO:0000256" key="7">
    <source>
        <dbReference type="PIRSR" id="PIRSR600760-2"/>
    </source>
</evidence>
<evidence type="ECO:0000313" key="10">
    <source>
        <dbReference type="Proteomes" id="UP001168990"/>
    </source>
</evidence>
<dbReference type="PANTHER" id="PTHR20854">
    <property type="entry name" value="INOSITOL MONOPHOSPHATASE"/>
    <property type="match status" value="1"/>
</dbReference>
<proteinExistence type="inferred from homology"/>
<reference evidence="9" key="1">
    <citation type="journal article" date="2023" name="bioRxiv">
        <title>Scaffold-level genome assemblies of two parasitoid biocontrol wasps reveal the parthenogenesis mechanism and an associated novel virus.</title>
        <authorList>
            <person name="Inwood S."/>
            <person name="Skelly J."/>
            <person name="Guhlin J."/>
            <person name="Harrop T."/>
            <person name="Goldson S."/>
            <person name="Dearden P."/>
        </authorList>
    </citation>
    <scope>NUCLEOTIDE SEQUENCE</scope>
    <source>
        <strain evidence="9">Irish</strain>
        <tissue evidence="9">Whole body</tissue>
    </source>
</reference>
<evidence type="ECO:0000256" key="8">
    <source>
        <dbReference type="RuleBase" id="RU364068"/>
    </source>
</evidence>
<dbReference type="InterPro" id="IPR020550">
    <property type="entry name" value="Inositol_monophosphatase_CS"/>
</dbReference>
<dbReference type="InterPro" id="IPR020552">
    <property type="entry name" value="Inositol_monoPase_Li-sen"/>
</dbReference>
<comment type="catalytic activity">
    <reaction evidence="8">
        <text>a myo-inositol phosphate + H2O = myo-inositol + phosphate</text>
        <dbReference type="Rhea" id="RHEA:24056"/>
        <dbReference type="ChEBI" id="CHEBI:15377"/>
        <dbReference type="ChEBI" id="CHEBI:17268"/>
        <dbReference type="ChEBI" id="CHEBI:43474"/>
        <dbReference type="ChEBI" id="CHEBI:84139"/>
        <dbReference type="EC" id="3.1.3.25"/>
    </reaction>
</comment>
<dbReference type="EMBL" id="JAQQBS010000002">
    <property type="protein sequence ID" value="KAK0172002.1"/>
    <property type="molecule type" value="Genomic_DNA"/>
</dbReference>
<evidence type="ECO:0000256" key="3">
    <source>
        <dbReference type="ARBA" id="ARBA00009759"/>
    </source>
</evidence>
<dbReference type="Gene3D" id="3.40.190.80">
    <property type="match status" value="1"/>
</dbReference>
<feature type="binding site" evidence="7">
    <location>
        <position position="95"/>
    </location>
    <ligand>
        <name>Mg(2+)</name>
        <dbReference type="ChEBI" id="CHEBI:18420"/>
        <label>1</label>
        <note>catalytic</note>
    </ligand>
</feature>
<dbReference type="SUPFAM" id="SSF56655">
    <property type="entry name" value="Carbohydrate phosphatase"/>
    <property type="match status" value="1"/>
</dbReference>
<dbReference type="PROSITE" id="PS00629">
    <property type="entry name" value="IMP_1"/>
    <property type="match status" value="1"/>
</dbReference>
<evidence type="ECO:0000256" key="6">
    <source>
        <dbReference type="ARBA" id="ARBA00022842"/>
    </source>
</evidence>
<keyword evidence="10" id="KW-1185">Reference proteome</keyword>
<dbReference type="InterPro" id="IPR020583">
    <property type="entry name" value="Inositol_monoP_metal-BS"/>
</dbReference>
<dbReference type="Pfam" id="PF00459">
    <property type="entry name" value="Inositol_P"/>
    <property type="match status" value="1"/>
</dbReference>
<evidence type="ECO:0000256" key="1">
    <source>
        <dbReference type="ARBA" id="ARBA00001946"/>
    </source>
</evidence>
<comment type="caution">
    <text evidence="9">The sequence shown here is derived from an EMBL/GenBank/DDBJ whole genome shotgun (WGS) entry which is preliminary data.</text>
</comment>
<dbReference type="CDD" id="cd01639">
    <property type="entry name" value="IMPase"/>
    <property type="match status" value="1"/>
</dbReference>
<dbReference type="PROSITE" id="PS00630">
    <property type="entry name" value="IMP_2"/>
    <property type="match status" value="1"/>
</dbReference>
<dbReference type="FunFam" id="3.30.540.10:FF:000004">
    <property type="entry name" value="Inositol-1-monophosphatase"/>
    <property type="match status" value="1"/>
</dbReference>
<dbReference type="PRINTS" id="PR00378">
    <property type="entry name" value="LIIMPHPHTASE"/>
</dbReference>
<comment type="cofactor">
    <cofactor evidence="1 7 8">
        <name>Mg(2+)</name>
        <dbReference type="ChEBI" id="CHEBI:18420"/>
    </cofactor>
</comment>
<gene>
    <name evidence="9" type="ORF">PV328_005380</name>
</gene>
<keyword evidence="5 8" id="KW-0378">Hydrolase</keyword>
<dbReference type="EC" id="3.1.3.25" evidence="8"/>
<dbReference type="AlphaFoldDB" id="A0AA39KSE6"/>
<dbReference type="GO" id="GO:0006020">
    <property type="term" value="P:inositol metabolic process"/>
    <property type="evidence" value="ECO:0007669"/>
    <property type="project" value="TreeGrafter"/>
</dbReference>
<dbReference type="InterPro" id="IPR000760">
    <property type="entry name" value="Inositol_monophosphatase-like"/>
</dbReference>
<feature type="binding site" evidence="7">
    <location>
        <position position="96"/>
    </location>
    <ligand>
        <name>Mg(2+)</name>
        <dbReference type="ChEBI" id="CHEBI:18420"/>
        <label>1</label>
        <note>catalytic</note>
    </ligand>
</feature>
<comment type="similarity">
    <text evidence="3 8">Belongs to the inositol monophosphatase superfamily.</text>
</comment>
<evidence type="ECO:0000256" key="2">
    <source>
        <dbReference type="ARBA" id="ARBA00005152"/>
    </source>
</evidence>
<dbReference type="PRINTS" id="PR00377">
    <property type="entry name" value="IMPHPHTASES"/>
</dbReference>
<evidence type="ECO:0000313" key="9">
    <source>
        <dbReference type="EMBL" id="KAK0172002.1"/>
    </source>
</evidence>
<feature type="binding site" evidence="7">
    <location>
        <position position="72"/>
    </location>
    <ligand>
        <name>Mg(2+)</name>
        <dbReference type="ChEBI" id="CHEBI:18420"/>
        <label>1</label>
        <note>catalytic</note>
    </ligand>
</feature>
<feature type="binding site" evidence="7">
    <location>
        <position position="93"/>
    </location>
    <ligand>
        <name>Mg(2+)</name>
        <dbReference type="ChEBI" id="CHEBI:18420"/>
        <label>2</label>
    </ligand>
</feature>
<accession>A0AA39KSE6</accession>
<evidence type="ECO:0000256" key="4">
    <source>
        <dbReference type="ARBA" id="ARBA00022723"/>
    </source>
</evidence>
<reference evidence="9" key="2">
    <citation type="submission" date="2023-03" db="EMBL/GenBank/DDBJ databases">
        <authorList>
            <person name="Inwood S.N."/>
            <person name="Skelly J.G."/>
            <person name="Guhlin J."/>
            <person name="Harrop T.W.R."/>
            <person name="Goldson S.G."/>
            <person name="Dearden P.K."/>
        </authorList>
    </citation>
    <scope>NUCLEOTIDE SEQUENCE</scope>
    <source>
        <strain evidence="9">Irish</strain>
        <tissue evidence="9">Whole body</tissue>
    </source>
</reference>
<dbReference type="GO" id="GO:0046872">
    <property type="term" value="F:metal ion binding"/>
    <property type="evidence" value="ECO:0007669"/>
    <property type="project" value="UniProtKB-KW"/>
</dbReference>
<feature type="binding site" evidence="7">
    <location>
        <position position="222"/>
    </location>
    <ligand>
        <name>Mg(2+)</name>
        <dbReference type="ChEBI" id="CHEBI:18420"/>
        <label>1</label>
        <note>catalytic</note>
    </ligand>
</feature>
<keyword evidence="6 7" id="KW-0460">Magnesium</keyword>
<sequence>MANQLDMDHCFDFVMKLTIESAKIIRNAIQGGKCIETKAGEWDLVTQYDKSVEEILISGLIKEFPTHKFIGEETVSKTNILPNLTDEPTWIIDPIDGTTNFVHSFPHTCISIALAVNRQLEIGIVYNPVIEQMFTARRGCGAYLNGNPIKSSDISDLRQSLVCIEASYARIEEIRDEVMGRIEAFVSIAHGIRTLGSAALTLCYIAMGAADVYHTDNLSPWDVAAGVLIIREAGGTVIDTSGDKFNIMNPKVLAMGNKKLAPELIKLIRNADLKTQRKRINKNQSTINTNNNIIKHLATSD</sequence>
<evidence type="ECO:0000256" key="5">
    <source>
        <dbReference type="ARBA" id="ARBA00022801"/>
    </source>
</evidence>